<keyword evidence="2" id="KW-1185">Reference proteome</keyword>
<dbReference type="Proteomes" id="UP000016511">
    <property type="component" value="Unassembled WGS sequence"/>
</dbReference>
<evidence type="ECO:0000313" key="1">
    <source>
        <dbReference type="EMBL" id="ERI11763.1"/>
    </source>
</evidence>
<organism evidence="1 2">
    <name type="scientific">Aneurinibacillus aneurinilyticus ATCC 12856</name>
    <dbReference type="NCBI Taxonomy" id="649747"/>
    <lineage>
        <taxon>Bacteria</taxon>
        <taxon>Bacillati</taxon>
        <taxon>Bacillota</taxon>
        <taxon>Bacilli</taxon>
        <taxon>Bacillales</taxon>
        <taxon>Paenibacillaceae</taxon>
        <taxon>Aneurinibacillus group</taxon>
        <taxon>Aneurinibacillus</taxon>
    </lineage>
</organism>
<dbReference type="AlphaFoldDB" id="U1XB63"/>
<accession>U1XB63</accession>
<gene>
    <name evidence="1" type="ORF">HMPREF0083_00131</name>
</gene>
<protein>
    <submittedName>
        <fullName evidence="1">Uncharacterized protein</fullName>
    </submittedName>
</protein>
<evidence type="ECO:0000313" key="2">
    <source>
        <dbReference type="Proteomes" id="UP000016511"/>
    </source>
</evidence>
<dbReference type="EMBL" id="AWSJ01000011">
    <property type="protein sequence ID" value="ERI11763.1"/>
    <property type="molecule type" value="Genomic_DNA"/>
</dbReference>
<sequence length="41" mass="4655">MSGKHLFCLVNNFIVTIQLKQKAALYAPLWETNPSPVRDLP</sequence>
<name>U1XB63_ANEAE</name>
<dbReference type="HOGENOM" id="CLU_3264926_0_0_9"/>
<reference evidence="1 2" key="1">
    <citation type="submission" date="2013-08" db="EMBL/GenBank/DDBJ databases">
        <authorList>
            <person name="Weinstock G."/>
            <person name="Sodergren E."/>
            <person name="Wylie T."/>
            <person name="Fulton L."/>
            <person name="Fulton R."/>
            <person name="Fronick C."/>
            <person name="O'Laughlin M."/>
            <person name="Godfrey J."/>
            <person name="Miner T."/>
            <person name="Herter B."/>
            <person name="Appelbaum E."/>
            <person name="Cordes M."/>
            <person name="Lek S."/>
            <person name="Wollam A."/>
            <person name="Pepin K.H."/>
            <person name="Palsikar V.B."/>
            <person name="Mitreva M."/>
            <person name="Wilson R.K."/>
        </authorList>
    </citation>
    <scope>NUCLEOTIDE SEQUENCE [LARGE SCALE GENOMIC DNA]</scope>
    <source>
        <strain evidence="1 2">ATCC 12856</strain>
    </source>
</reference>
<comment type="caution">
    <text evidence="1">The sequence shown here is derived from an EMBL/GenBank/DDBJ whole genome shotgun (WGS) entry which is preliminary data.</text>
</comment>
<proteinExistence type="predicted"/>